<proteinExistence type="predicted"/>
<accession>A0ABS3FRT2</accession>
<protein>
    <submittedName>
        <fullName evidence="2">Uncharacterized protein</fullName>
    </submittedName>
</protein>
<name>A0ABS3FRT2_9CYAN</name>
<evidence type="ECO:0000313" key="2">
    <source>
        <dbReference type="EMBL" id="MBO0349092.1"/>
    </source>
</evidence>
<feature type="transmembrane region" description="Helical" evidence="1">
    <location>
        <begin position="12"/>
        <end position="30"/>
    </location>
</feature>
<keyword evidence="3" id="KW-1185">Reference proteome</keyword>
<dbReference type="RefSeq" id="WP_207087628.1">
    <property type="nucleotide sequence ID" value="NZ_JAFLQW010000226.1"/>
</dbReference>
<reference evidence="2 3" key="1">
    <citation type="submission" date="2021-03" db="EMBL/GenBank/DDBJ databases">
        <title>Metabolic Capacity of the Antarctic Cyanobacterium Phormidium pseudopriestleyi that Sustains Oxygenic Photosynthesis in the Presence of Hydrogen Sulfide.</title>
        <authorList>
            <person name="Lumian J.E."/>
            <person name="Jungblut A.D."/>
            <person name="Dillon M.L."/>
            <person name="Hawes I."/>
            <person name="Doran P.T."/>
            <person name="Mackey T.J."/>
            <person name="Dick G.J."/>
            <person name="Grettenberger C.L."/>
            <person name="Sumner D.Y."/>
        </authorList>
    </citation>
    <scope>NUCLEOTIDE SEQUENCE [LARGE SCALE GENOMIC DNA]</scope>
    <source>
        <strain evidence="2 3">FRX01</strain>
    </source>
</reference>
<keyword evidence="1" id="KW-0472">Membrane</keyword>
<evidence type="ECO:0000256" key="1">
    <source>
        <dbReference type="SAM" id="Phobius"/>
    </source>
</evidence>
<comment type="caution">
    <text evidence="2">The sequence shown here is derived from an EMBL/GenBank/DDBJ whole genome shotgun (WGS) entry which is preliminary data.</text>
</comment>
<dbReference type="Proteomes" id="UP000664844">
    <property type="component" value="Unassembled WGS sequence"/>
</dbReference>
<gene>
    <name evidence="2" type="ORF">J0895_08245</name>
</gene>
<feature type="transmembrane region" description="Helical" evidence="1">
    <location>
        <begin position="37"/>
        <end position="55"/>
    </location>
</feature>
<dbReference type="EMBL" id="JAFLQW010000226">
    <property type="protein sequence ID" value="MBO0349092.1"/>
    <property type="molecule type" value="Genomic_DNA"/>
</dbReference>
<organism evidence="2 3">
    <name type="scientific">Phormidium pseudopriestleyi FRX01</name>
    <dbReference type="NCBI Taxonomy" id="1759528"/>
    <lineage>
        <taxon>Bacteria</taxon>
        <taxon>Bacillati</taxon>
        <taxon>Cyanobacteriota</taxon>
        <taxon>Cyanophyceae</taxon>
        <taxon>Oscillatoriophycideae</taxon>
        <taxon>Oscillatoriales</taxon>
        <taxon>Oscillatoriaceae</taxon>
        <taxon>Phormidium</taxon>
    </lineage>
</organism>
<keyword evidence="1" id="KW-1133">Transmembrane helix</keyword>
<keyword evidence="1" id="KW-0812">Transmembrane</keyword>
<sequence length="65" mass="7150">MFNTIPANLPILYFLAVGHCIMGLLAARVAKRKGYNLSLWLIWGLIGGTVAFVTASRLKPKTDVF</sequence>
<evidence type="ECO:0000313" key="3">
    <source>
        <dbReference type="Proteomes" id="UP000664844"/>
    </source>
</evidence>